<dbReference type="Proteomes" id="UP000005951">
    <property type="component" value="Unassembled WGS sequence"/>
</dbReference>
<dbReference type="AlphaFoldDB" id="K8X7L6"/>
<organism evidence="1 2">
    <name type="scientific">Rhodococcus opacus M213</name>
    <dbReference type="NCBI Taxonomy" id="1129896"/>
    <lineage>
        <taxon>Bacteria</taxon>
        <taxon>Bacillati</taxon>
        <taxon>Actinomycetota</taxon>
        <taxon>Actinomycetes</taxon>
        <taxon>Mycobacteriales</taxon>
        <taxon>Nocardiaceae</taxon>
        <taxon>Rhodococcus</taxon>
    </lineage>
</organism>
<sequence>MVGRLLDRSSSASIRAWLFLGDEQSQGGCVVGVTRGVCLDDRVGTVAALSRLELPQAPCDRRMQLALRDQSGSGSVARRAARSAKSAHLVSDVLIRKGSEEL</sequence>
<gene>
    <name evidence="1" type="ORF">WSS_A37502</name>
</gene>
<reference evidence="1 2" key="1">
    <citation type="journal article" date="2013" name="Genome Announc.">
        <title>Draft Genome Sequence of Rhodococcus opacus Strain M213 Shows a Diverse Catabolic Potential.</title>
        <authorList>
            <person name="Pathak A."/>
            <person name="Green S.J."/>
            <person name="Ogram A."/>
            <person name="Chauhan A."/>
        </authorList>
    </citation>
    <scope>NUCLEOTIDE SEQUENCE [LARGE SCALE GENOMIC DNA]</scope>
    <source>
        <strain evidence="1 2">M213</strain>
    </source>
</reference>
<dbReference type="EMBL" id="AJYC02000151">
    <property type="protein sequence ID" value="EKT77463.1"/>
    <property type="molecule type" value="Genomic_DNA"/>
</dbReference>
<accession>K8X7L6</accession>
<protein>
    <submittedName>
        <fullName evidence="1">Uncharacterized protein</fullName>
    </submittedName>
</protein>
<name>K8X7L6_RHOOP</name>
<comment type="caution">
    <text evidence="1">The sequence shown here is derived from an EMBL/GenBank/DDBJ whole genome shotgun (WGS) entry which is preliminary data.</text>
</comment>
<evidence type="ECO:0000313" key="2">
    <source>
        <dbReference type="Proteomes" id="UP000005951"/>
    </source>
</evidence>
<evidence type="ECO:0000313" key="1">
    <source>
        <dbReference type="EMBL" id="EKT77463.1"/>
    </source>
</evidence>
<proteinExistence type="predicted"/>